<name>A0ABQ6BX83_9NEIS</name>
<evidence type="ECO:0000313" key="4">
    <source>
        <dbReference type="Proteomes" id="UP001156836"/>
    </source>
</evidence>
<keyword evidence="2" id="KW-0204">Cytolysis</keyword>
<evidence type="ECO:0000256" key="1">
    <source>
        <dbReference type="ARBA" id="ARBA00005686"/>
    </source>
</evidence>
<keyword evidence="2" id="KW-0963">Cytoplasm</keyword>
<reference evidence="4" key="1">
    <citation type="journal article" date="2019" name="Int. J. Syst. Evol. Microbiol.">
        <title>The Global Catalogue of Microorganisms (GCM) 10K type strain sequencing project: providing services to taxonomists for standard genome sequencing and annotation.</title>
        <authorList>
            <consortium name="The Broad Institute Genomics Platform"/>
            <consortium name="The Broad Institute Genome Sequencing Center for Infectious Disease"/>
            <person name="Wu L."/>
            <person name="Ma J."/>
        </authorList>
    </citation>
    <scope>NUCLEOTIDE SEQUENCE [LARGE SCALE GENOMIC DNA]</scope>
    <source>
        <strain evidence="4">NBRC 104970</strain>
    </source>
</reference>
<organism evidence="3 4">
    <name type="scientific">Chitiniphilus shinanonensis</name>
    <dbReference type="NCBI Taxonomy" id="553088"/>
    <lineage>
        <taxon>Bacteria</taxon>
        <taxon>Pseudomonadati</taxon>
        <taxon>Pseudomonadota</taxon>
        <taxon>Betaproteobacteria</taxon>
        <taxon>Neisseriales</taxon>
        <taxon>Chitinibacteraceae</taxon>
        <taxon>Chitiniphilus</taxon>
    </lineage>
</organism>
<comment type="function">
    <text evidence="2">Involved in fatty acylation of protoxin at internal lysine residues, thereby converting it to the active toxin.</text>
</comment>
<keyword evidence="2" id="KW-0012">Acyltransferase</keyword>
<protein>
    <recommendedName>
        <fullName evidence="2">RTX toxin-activating lysine-acyltransferase</fullName>
        <ecNumber evidence="2">2.3.1.-</ecNumber>
    </recommendedName>
</protein>
<gene>
    <name evidence="3" type="ORF">GCM10007860_15510</name>
</gene>
<keyword evidence="4" id="KW-1185">Reference proteome</keyword>
<proteinExistence type="inferred from homology"/>
<evidence type="ECO:0000313" key="3">
    <source>
        <dbReference type="EMBL" id="GLS04404.1"/>
    </source>
</evidence>
<dbReference type="Proteomes" id="UP001156836">
    <property type="component" value="Unassembled WGS sequence"/>
</dbReference>
<evidence type="ECO:0000256" key="2">
    <source>
        <dbReference type="RuleBase" id="RU368102"/>
    </source>
</evidence>
<comment type="similarity">
    <text evidence="1 2">Belongs to the RTX toxin acyltransferase family.</text>
</comment>
<comment type="caution">
    <text evidence="3">The sequence shown here is derived from an EMBL/GenBank/DDBJ whole genome shotgun (WGS) entry which is preliminary data.</text>
</comment>
<accession>A0ABQ6BX83</accession>
<dbReference type="Pfam" id="PF02794">
    <property type="entry name" value="HlyC"/>
    <property type="match status" value="1"/>
</dbReference>
<sequence>MRFPLSETPSVHTRSLSEKLGYASYLSGIVPSGEKKGLSLQVNIWTAAIYHEQIHFFFDEKGSPVAYVMWAFPSPDVQLMLAANPSYVLHESEWDEAGPPWIVDLVVMPGYLRSVLRNISSKILKDADIVRFVHSKPNRRRVITWRVQG</sequence>
<keyword evidence="2" id="KW-0808">Transferase</keyword>
<dbReference type="InterPro" id="IPR003996">
    <property type="entry name" value="RTX_toxin-activating_protC_bac"/>
</dbReference>
<dbReference type="EC" id="2.3.1.-" evidence="2"/>
<dbReference type="EMBL" id="BSOZ01000017">
    <property type="protein sequence ID" value="GLS04404.1"/>
    <property type="molecule type" value="Genomic_DNA"/>
</dbReference>
<comment type="subcellular location">
    <subcellularLocation>
        <location evidence="2">Cytoplasm</location>
    </subcellularLocation>
</comment>